<feature type="domain" description="AB hydrolase-1" evidence="2">
    <location>
        <begin position="77"/>
        <end position="183"/>
    </location>
</feature>
<evidence type="ECO:0000313" key="4">
    <source>
        <dbReference type="Proteomes" id="UP001054902"/>
    </source>
</evidence>
<dbReference type="Gene3D" id="3.40.50.1820">
    <property type="entry name" value="alpha/beta hydrolase"/>
    <property type="match status" value="2"/>
</dbReference>
<sequence>MGASITKLVFRPPSPATQIQEDKFFYLKLPSTATNDVGCAPQVGCSIVPPNLENDSYNDEFRIPAFFLLRRDAKMTLLYSHGNAEDLGMMYNRMKELARVLGCNVMAYEYAGYGLSEPQTECREDLCYRSIDAAYSYLVNVMKIPPKKIVLYGRSLGSGPSCYMAKKTADEGKSVGGLILHSPFLSIYRVVLDVKSGYVGDMFQSYTRAKDIRCPVFVIHGRQDRVVPFWHAPELLKSFHPQYRAAPMFVDMGHNAIEIHLRFQYIKNVQNFLEMCASRGTVPEDQRFLPSVTLEEDDNSFFSQKWAKRGRKMVLKAIRSKDEEILDASIPESGSSNEINDVNSTKKHKSSVSFKDRLISKIHYDDDDYDDDEIDTDEGGSFDVPFIESLDSWETNGTDIKDVCYNPNVEVKLAQDSLSASIIQSGLKKMALGGSVFNKDLKRTLGENDTHGKKNSQPLYNVTNSNELQKSTKDTEHYSFPI</sequence>
<dbReference type="Pfam" id="PF00561">
    <property type="entry name" value="Abhydrolase_1"/>
    <property type="match status" value="1"/>
</dbReference>
<name>A0AAD3H3M4_9STRA</name>
<evidence type="ECO:0000313" key="3">
    <source>
        <dbReference type="EMBL" id="GFH49145.1"/>
    </source>
</evidence>
<protein>
    <submittedName>
        <fullName evidence="3">Alpha/beta-hydrolase</fullName>
    </submittedName>
</protein>
<dbReference type="Proteomes" id="UP001054902">
    <property type="component" value="Unassembled WGS sequence"/>
</dbReference>
<comment type="caution">
    <text evidence="3">The sequence shown here is derived from an EMBL/GenBank/DDBJ whole genome shotgun (WGS) entry which is preliminary data.</text>
</comment>
<keyword evidence="4" id="KW-1185">Reference proteome</keyword>
<dbReference type="AlphaFoldDB" id="A0AAD3H3M4"/>
<dbReference type="PANTHER" id="PTHR12277">
    <property type="entry name" value="ALPHA/BETA HYDROLASE DOMAIN-CONTAINING PROTEIN"/>
    <property type="match status" value="1"/>
</dbReference>
<proteinExistence type="predicted"/>
<feature type="compositionally biased region" description="Basic and acidic residues" evidence="1">
    <location>
        <begin position="470"/>
        <end position="482"/>
    </location>
</feature>
<gene>
    <name evidence="3" type="ORF">CTEN210_05621</name>
</gene>
<dbReference type="SUPFAM" id="SSF53474">
    <property type="entry name" value="alpha/beta-Hydrolases"/>
    <property type="match status" value="1"/>
</dbReference>
<evidence type="ECO:0000256" key="1">
    <source>
        <dbReference type="SAM" id="MobiDB-lite"/>
    </source>
</evidence>
<dbReference type="PANTHER" id="PTHR12277:SF81">
    <property type="entry name" value="PROTEIN ABHD13"/>
    <property type="match status" value="1"/>
</dbReference>
<feature type="region of interest" description="Disordered" evidence="1">
    <location>
        <begin position="445"/>
        <end position="482"/>
    </location>
</feature>
<dbReference type="InterPro" id="IPR000073">
    <property type="entry name" value="AB_hydrolase_1"/>
</dbReference>
<reference evidence="3 4" key="1">
    <citation type="journal article" date="2021" name="Sci. Rep.">
        <title>The genome of the diatom Chaetoceros tenuissimus carries an ancient integrated fragment of an extant virus.</title>
        <authorList>
            <person name="Hongo Y."/>
            <person name="Kimura K."/>
            <person name="Takaki Y."/>
            <person name="Yoshida Y."/>
            <person name="Baba S."/>
            <person name="Kobayashi G."/>
            <person name="Nagasaki K."/>
            <person name="Hano T."/>
            <person name="Tomaru Y."/>
        </authorList>
    </citation>
    <scope>NUCLEOTIDE SEQUENCE [LARGE SCALE GENOMIC DNA]</scope>
    <source>
        <strain evidence="3 4">NIES-3715</strain>
    </source>
</reference>
<dbReference type="EMBL" id="BLLK01000032">
    <property type="protein sequence ID" value="GFH49145.1"/>
    <property type="molecule type" value="Genomic_DNA"/>
</dbReference>
<evidence type="ECO:0000259" key="2">
    <source>
        <dbReference type="Pfam" id="PF00561"/>
    </source>
</evidence>
<accession>A0AAD3H3M4</accession>
<feature type="compositionally biased region" description="Polar residues" evidence="1">
    <location>
        <begin position="455"/>
        <end position="469"/>
    </location>
</feature>
<dbReference type="InterPro" id="IPR029058">
    <property type="entry name" value="AB_hydrolase_fold"/>
</dbReference>
<organism evidence="3 4">
    <name type="scientific">Chaetoceros tenuissimus</name>
    <dbReference type="NCBI Taxonomy" id="426638"/>
    <lineage>
        <taxon>Eukaryota</taxon>
        <taxon>Sar</taxon>
        <taxon>Stramenopiles</taxon>
        <taxon>Ochrophyta</taxon>
        <taxon>Bacillariophyta</taxon>
        <taxon>Coscinodiscophyceae</taxon>
        <taxon>Chaetocerotophycidae</taxon>
        <taxon>Chaetocerotales</taxon>
        <taxon>Chaetocerotaceae</taxon>
        <taxon>Chaetoceros</taxon>
    </lineage>
</organism>